<feature type="domain" description="ArsA/GET3 Anion-transporting ATPase-like" evidence="1">
    <location>
        <begin position="19"/>
        <end position="284"/>
    </location>
</feature>
<organism evidence="2">
    <name type="scientific">freshwater metagenome</name>
    <dbReference type="NCBI Taxonomy" id="449393"/>
    <lineage>
        <taxon>unclassified sequences</taxon>
        <taxon>metagenomes</taxon>
        <taxon>ecological metagenomes</taxon>
    </lineage>
</organism>
<dbReference type="Gene3D" id="3.40.50.300">
    <property type="entry name" value="P-loop containing nucleotide triphosphate hydrolases"/>
    <property type="match status" value="1"/>
</dbReference>
<dbReference type="Pfam" id="PF02374">
    <property type="entry name" value="ArsA_ATPase"/>
    <property type="match status" value="1"/>
</dbReference>
<accession>A0A6J6T7C7</accession>
<dbReference type="GO" id="GO:0005524">
    <property type="term" value="F:ATP binding"/>
    <property type="evidence" value="ECO:0007669"/>
    <property type="project" value="InterPro"/>
</dbReference>
<dbReference type="InterPro" id="IPR027417">
    <property type="entry name" value="P-loop_NTPase"/>
</dbReference>
<evidence type="ECO:0000313" key="3">
    <source>
        <dbReference type="EMBL" id="CAB5056414.1"/>
    </source>
</evidence>
<dbReference type="GO" id="GO:0016887">
    <property type="term" value="F:ATP hydrolysis activity"/>
    <property type="evidence" value="ECO:0007669"/>
    <property type="project" value="InterPro"/>
</dbReference>
<proteinExistence type="predicted"/>
<dbReference type="CDD" id="cd02035">
    <property type="entry name" value="ArsA"/>
    <property type="match status" value="1"/>
</dbReference>
<evidence type="ECO:0000313" key="2">
    <source>
        <dbReference type="EMBL" id="CAB4743231.1"/>
    </source>
</evidence>
<sequence>MSTPSTGQSFAELLDRASVLVCAGPGGVGKTTTSAAIGLAAAQRGRRVVVVTIDPAKRLADAIGVTIAHEPSRVPGVTGGEFWAVMLDTEATFDDLVRQHSATPEQAGLILGNRFYRNLSGALSGTQEYMAAEKLYELHRDNRFDLVVVDTPPTRNALDFLDAPKRLVHFLDHRLYRVLIAPTRIGMRVASAAAQPFLKSLSRVVGGDAIAEAVSFFQAFDGMEAGFRSRADSVMSLLRSNDTGYVLITSPRREAVEEARYFAGRLADQQLGVSAVVANRVHPHFTDGLDTTAIADLAASHGNGPLRSLWENLALLEAAAGSERKALEPLLALLDGQPASRATVPLLEADVHDLDGLGRVVEHLLGLHPDGLLR</sequence>
<protein>
    <submittedName>
        <fullName evidence="2">Unannotated protein</fullName>
    </submittedName>
</protein>
<name>A0A6J6T7C7_9ZZZZ</name>
<dbReference type="PANTHER" id="PTHR10803">
    <property type="entry name" value="ARSENICAL PUMP-DRIVING ATPASE ARSENITE-TRANSLOCATING ATPASE"/>
    <property type="match status" value="1"/>
</dbReference>
<reference evidence="2" key="1">
    <citation type="submission" date="2020-05" db="EMBL/GenBank/DDBJ databases">
        <authorList>
            <person name="Chiriac C."/>
            <person name="Salcher M."/>
            <person name="Ghai R."/>
            <person name="Kavagutti S V."/>
        </authorList>
    </citation>
    <scope>NUCLEOTIDE SEQUENCE</scope>
</reference>
<dbReference type="InterPro" id="IPR025723">
    <property type="entry name" value="ArsA/GET3_ATPase-like"/>
</dbReference>
<evidence type="ECO:0000259" key="1">
    <source>
        <dbReference type="Pfam" id="PF02374"/>
    </source>
</evidence>
<dbReference type="SUPFAM" id="SSF52540">
    <property type="entry name" value="P-loop containing nucleoside triphosphate hydrolases"/>
    <property type="match status" value="1"/>
</dbReference>
<dbReference type="EMBL" id="CAFBQP010000015">
    <property type="protein sequence ID" value="CAB5056414.1"/>
    <property type="molecule type" value="Genomic_DNA"/>
</dbReference>
<dbReference type="InterPro" id="IPR016300">
    <property type="entry name" value="ATPase_ArsA/GET3"/>
</dbReference>
<dbReference type="PANTHER" id="PTHR10803:SF26">
    <property type="entry name" value="ANION TRANSPORTER ATPASE-RELATED"/>
    <property type="match status" value="1"/>
</dbReference>
<gene>
    <name evidence="2" type="ORF">UFOPK2806_00535</name>
    <name evidence="3" type="ORF">UFOPK4306_00559</name>
</gene>
<dbReference type="AlphaFoldDB" id="A0A6J6T7C7"/>
<dbReference type="EMBL" id="CAEZYY010000004">
    <property type="protein sequence ID" value="CAB4743231.1"/>
    <property type="molecule type" value="Genomic_DNA"/>
</dbReference>